<dbReference type="PANTHER" id="PTHR43378">
    <property type="entry name" value="UDP-3-O-ACYLGLUCOSAMINE N-ACYLTRANSFERASE"/>
    <property type="match status" value="1"/>
</dbReference>
<keyword evidence="5 7" id="KW-0443">Lipid metabolism</keyword>
<protein>
    <recommendedName>
        <fullName evidence="7">UDP-3-O-acylglucosamine N-acyltransferase</fullName>
        <ecNumber evidence="7">2.3.1.191</ecNumber>
    </recommendedName>
</protein>
<dbReference type="Proteomes" id="UP000605676">
    <property type="component" value="Unassembled WGS sequence"/>
</dbReference>
<dbReference type="Pfam" id="PF04613">
    <property type="entry name" value="LpxD"/>
    <property type="match status" value="1"/>
</dbReference>
<dbReference type="InterPro" id="IPR018357">
    <property type="entry name" value="Hexapep_transf_CS"/>
</dbReference>
<keyword evidence="6 7" id="KW-0012">Acyltransferase</keyword>
<dbReference type="EC" id="2.3.1.191" evidence="7"/>
<dbReference type="CDD" id="cd03352">
    <property type="entry name" value="LbH_LpxD"/>
    <property type="match status" value="1"/>
</dbReference>
<feature type="active site" description="Proton acceptor" evidence="7">
    <location>
        <position position="241"/>
    </location>
</feature>
<evidence type="ECO:0000256" key="1">
    <source>
        <dbReference type="ARBA" id="ARBA00022516"/>
    </source>
</evidence>
<comment type="subunit">
    <text evidence="7">Homotrimer.</text>
</comment>
<dbReference type="InterPro" id="IPR007691">
    <property type="entry name" value="LpxD"/>
</dbReference>
<evidence type="ECO:0000256" key="6">
    <source>
        <dbReference type="ARBA" id="ARBA00023315"/>
    </source>
</evidence>
<keyword evidence="10" id="KW-1185">Reference proteome</keyword>
<dbReference type="NCBIfam" id="TIGR01853">
    <property type="entry name" value="lipid_A_lpxD"/>
    <property type="match status" value="1"/>
</dbReference>
<name>A0ABS1HN82_9BACT</name>
<evidence type="ECO:0000256" key="4">
    <source>
        <dbReference type="ARBA" id="ARBA00022737"/>
    </source>
</evidence>
<dbReference type="InterPro" id="IPR020573">
    <property type="entry name" value="UDP_GlcNAc_AcTrfase_non-rep"/>
</dbReference>
<keyword evidence="1 7" id="KW-0444">Lipid biosynthesis</keyword>
<comment type="caution">
    <text evidence="9">The sequence shown here is derived from an EMBL/GenBank/DDBJ whole genome shotgun (WGS) entry which is preliminary data.</text>
</comment>
<dbReference type="PANTHER" id="PTHR43378:SF2">
    <property type="entry name" value="UDP-3-O-ACYLGLUCOSAMINE N-ACYLTRANSFERASE 1, MITOCHONDRIAL-RELATED"/>
    <property type="match status" value="1"/>
</dbReference>
<comment type="function">
    <text evidence="7">Catalyzes the N-acylation of UDP-3-O-acylglucosamine using 3-hydroxyacyl-ACP as the acyl donor. Is involved in the biosynthesis of lipid A, a phosphorylated glycolipid that anchors the lipopolysaccharide to the outer membrane of the cell.</text>
</comment>
<evidence type="ECO:0000259" key="8">
    <source>
        <dbReference type="Pfam" id="PF04613"/>
    </source>
</evidence>
<dbReference type="Gene3D" id="3.40.1390.10">
    <property type="entry name" value="MurE/MurF, N-terminal domain"/>
    <property type="match status" value="1"/>
</dbReference>
<proteinExistence type="inferred from homology"/>
<dbReference type="RefSeq" id="WP_200466311.1">
    <property type="nucleotide sequence ID" value="NZ_JAENRR010000052.1"/>
</dbReference>
<evidence type="ECO:0000313" key="10">
    <source>
        <dbReference type="Proteomes" id="UP000605676"/>
    </source>
</evidence>
<reference evidence="9 10" key="1">
    <citation type="submission" date="2021-01" db="EMBL/GenBank/DDBJ databases">
        <title>Carboxyliciviraga sp.nov., isolated from coastal sediments.</title>
        <authorList>
            <person name="Lu D."/>
            <person name="Zhang T."/>
        </authorList>
    </citation>
    <scope>NUCLEOTIDE SEQUENCE [LARGE SCALE GENOMIC DNA]</scope>
    <source>
        <strain evidence="9 10">N1Y132</strain>
    </source>
</reference>
<accession>A0ABS1HN82</accession>
<organism evidence="9 10">
    <name type="scientific">Carboxylicivirga marina</name>
    <dbReference type="NCBI Taxonomy" id="2800988"/>
    <lineage>
        <taxon>Bacteria</taxon>
        <taxon>Pseudomonadati</taxon>
        <taxon>Bacteroidota</taxon>
        <taxon>Bacteroidia</taxon>
        <taxon>Marinilabiliales</taxon>
        <taxon>Marinilabiliaceae</taxon>
        <taxon>Carboxylicivirga</taxon>
    </lineage>
</organism>
<comment type="catalytic activity">
    <reaction evidence="7">
        <text>a UDP-3-O-[(3R)-3-hydroxyacyl]-alpha-D-glucosamine + a (3R)-hydroxyacyl-[ACP] = a UDP-2-N,3-O-bis[(3R)-3-hydroxyacyl]-alpha-D-glucosamine + holo-[ACP] + H(+)</text>
        <dbReference type="Rhea" id="RHEA:53836"/>
        <dbReference type="Rhea" id="RHEA-COMP:9685"/>
        <dbReference type="Rhea" id="RHEA-COMP:9945"/>
        <dbReference type="ChEBI" id="CHEBI:15378"/>
        <dbReference type="ChEBI" id="CHEBI:64479"/>
        <dbReference type="ChEBI" id="CHEBI:78827"/>
        <dbReference type="ChEBI" id="CHEBI:137740"/>
        <dbReference type="ChEBI" id="CHEBI:137748"/>
        <dbReference type="EC" id="2.3.1.191"/>
    </reaction>
</comment>
<dbReference type="InterPro" id="IPR011004">
    <property type="entry name" value="Trimer_LpxA-like_sf"/>
</dbReference>
<dbReference type="Pfam" id="PF00132">
    <property type="entry name" value="Hexapep"/>
    <property type="match status" value="3"/>
</dbReference>
<dbReference type="NCBIfam" id="NF002060">
    <property type="entry name" value="PRK00892.1"/>
    <property type="match status" value="1"/>
</dbReference>
<keyword evidence="3 7" id="KW-0808">Transferase</keyword>
<feature type="domain" description="UDP-3-O-[3-hydroxymyristoyl] glucosamine N-acyltransferase non-repeat region" evidence="8">
    <location>
        <begin position="23"/>
        <end position="89"/>
    </location>
</feature>
<dbReference type="Gene3D" id="2.160.10.10">
    <property type="entry name" value="Hexapeptide repeat proteins"/>
    <property type="match status" value="1"/>
</dbReference>
<evidence type="ECO:0000256" key="5">
    <source>
        <dbReference type="ARBA" id="ARBA00023098"/>
    </source>
</evidence>
<dbReference type="PROSITE" id="PS00101">
    <property type="entry name" value="HEXAPEP_TRANSFERASES"/>
    <property type="match status" value="1"/>
</dbReference>
<sequence length="341" mass="36602">MKFTAGQIAELLNGKVEGNEEAIVRNVSKIEEGKPETLTFLANSKYNHYIYTTKAEVVIVNDSFVAEKEINSTLIRVPNAYEALAQLLEMYEQSQPQKTGIEQPSFVSDSASLGDFVYVGAFAYIGDNVTIGDNVKIYPQAYIGDNVKIGDNTTVYSGVKVYKNCAIGASCTIHAGAVIGSDGFGFAPNTNNEYKKVAQIGNVILHDHVEIGANTTVDRATMGSTVIEKGVKLDNLIQIAHNVEVGENTVIAAQTGIAGSTKLGKDCMIGGQVGIAGHINLANGTKAGAQTGISKTIKKEDTVLFGSPHLEIGDFHRSYVVFRRLPQLKAQLDELIKKSKA</sequence>
<evidence type="ECO:0000256" key="7">
    <source>
        <dbReference type="HAMAP-Rule" id="MF_00523"/>
    </source>
</evidence>
<keyword evidence="2 7" id="KW-0441">Lipid A biosynthesis</keyword>
<dbReference type="SUPFAM" id="SSF51161">
    <property type="entry name" value="Trimeric LpxA-like enzymes"/>
    <property type="match status" value="1"/>
</dbReference>
<evidence type="ECO:0000256" key="3">
    <source>
        <dbReference type="ARBA" id="ARBA00022679"/>
    </source>
</evidence>
<comment type="similarity">
    <text evidence="7">Belongs to the transferase hexapeptide repeat family. LpxD subfamily.</text>
</comment>
<dbReference type="GO" id="GO:0103118">
    <property type="term" value="F:UDP-3-O-[(3R)-3-hydroxyacyl]-glucosamine N-acyltransferase activity"/>
    <property type="evidence" value="ECO:0007669"/>
    <property type="project" value="UniProtKB-EC"/>
</dbReference>
<gene>
    <name evidence="7 9" type="primary">lpxD</name>
    <name evidence="9" type="ORF">JIV24_17215</name>
</gene>
<evidence type="ECO:0000256" key="2">
    <source>
        <dbReference type="ARBA" id="ARBA00022556"/>
    </source>
</evidence>
<comment type="pathway">
    <text evidence="7">Bacterial outer membrane biogenesis; LPS lipid A biosynthesis.</text>
</comment>
<dbReference type="HAMAP" id="MF_00523">
    <property type="entry name" value="LpxD"/>
    <property type="match status" value="1"/>
</dbReference>
<keyword evidence="4 7" id="KW-0677">Repeat</keyword>
<dbReference type="InterPro" id="IPR001451">
    <property type="entry name" value="Hexapep"/>
</dbReference>
<dbReference type="EMBL" id="JAENRR010000052">
    <property type="protein sequence ID" value="MBK3519091.1"/>
    <property type="molecule type" value="Genomic_DNA"/>
</dbReference>
<evidence type="ECO:0000313" key="9">
    <source>
        <dbReference type="EMBL" id="MBK3519091.1"/>
    </source>
</evidence>